<evidence type="ECO:0000313" key="3">
    <source>
        <dbReference type="Proteomes" id="UP000199663"/>
    </source>
</evidence>
<organism evidence="2 3">
    <name type="scientific">Rhodonellum ikkaensis</name>
    <dbReference type="NCBI Taxonomy" id="336829"/>
    <lineage>
        <taxon>Bacteria</taxon>
        <taxon>Pseudomonadati</taxon>
        <taxon>Bacteroidota</taxon>
        <taxon>Cytophagia</taxon>
        <taxon>Cytophagales</taxon>
        <taxon>Cytophagaceae</taxon>
        <taxon>Rhodonellum</taxon>
    </lineage>
</organism>
<sequence length="180" mass="20576">MILFLTKMDHRTIKKFWLLISMVFFFGSNEAVSQKFLLLQKGSNQKTRLKYEIGEVITYKSKTNDFFITDKITDIQNDILVLSENVLRPEDIVSIDIYDKDPRNRTLKNLSTLGMAGGFVFLLADGVNGLYQEGRPSIGQGTLVTSGIMIGTGFILSRIRYRYFDNKGRNKIQLIVLYGE</sequence>
<name>A0A1H3NHS7_9BACT</name>
<feature type="transmembrane region" description="Helical" evidence="1">
    <location>
        <begin position="110"/>
        <end position="131"/>
    </location>
</feature>
<gene>
    <name evidence="2" type="ORF">SAMN05444412_103266</name>
</gene>
<keyword evidence="1" id="KW-0472">Membrane</keyword>
<feature type="transmembrane region" description="Helical" evidence="1">
    <location>
        <begin position="143"/>
        <end position="161"/>
    </location>
</feature>
<dbReference type="Proteomes" id="UP000199663">
    <property type="component" value="Unassembled WGS sequence"/>
</dbReference>
<keyword evidence="3" id="KW-1185">Reference proteome</keyword>
<evidence type="ECO:0000313" key="2">
    <source>
        <dbReference type="EMBL" id="SDY88476.1"/>
    </source>
</evidence>
<protein>
    <submittedName>
        <fullName evidence="2">Uncharacterized protein</fullName>
    </submittedName>
</protein>
<keyword evidence="1" id="KW-1133">Transmembrane helix</keyword>
<accession>A0A1H3NHS7</accession>
<comment type="caution">
    <text evidence="2">The sequence shown here is derived from an EMBL/GenBank/DDBJ whole genome shotgun (WGS) entry which is preliminary data.</text>
</comment>
<keyword evidence="1" id="KW-0812">Transmembrane</keyword>
<reference evidence="2 3" key="1">
    <citation type="submission" date="2016-10" db="EMBL/GenBank/DDBJ databases">
        <authorList>
            <person name="Varghese N."/>
            <person name="Submissions S."/>
        </authorList>
    </citation>
    <scope>NUCLEOTIDE SEQUENCE [LARGE SCALE GENOMIC DNA]</scope>
    <source>
        <strain evidence="2 3">DSM 17997</strain>
    </source>
</reference>
<dbReference type="EMBL" id="FNQC01000003">
    <property type="protein sequence ID" value="SDY88476.1"/>
    <property type="molecule type" value="Genomic_DNA"/>
</dbReference>
<proteinExistence type="predicted"/>
<evidence type="ECO:0000256" key="1">
    <source>
        <dbReference type="SAM" id="Phobius"/>
    </source>
</evidence>